<keyword evidence="5" id="KW-1185">Reference proteome</keyword>
<evidence type="ECO:0000313" key="5">
    <source>
        <dbReference type="Proteomes" id="UP000249757"/>
    </source>
</evidence>
<proteinExistence type="predicted"/>
<dbReference type="PROSITE" id="PS50181">
    <property type="entry name" value="FBOX"/>
    <property type="match status" value="1"/>
</dbReference>
<reference evidence="5" key="4">
    <citation type="journal article" date="2022" name="Microb. Genom.">
        <title>A global pangenome for the wheat fungal pathogen Pyrenophora tritici-repentis and prediction of effector protein structural homology.</title>
        <authorList>
            <person name="Moolhuijzen P.M."/>
            <person name="See P.T."/>
            <person name="Shi G."/>
            <person name="Powell H.R."/>
            <person name="Cockram J."/>
            <person name="Jorgensen L.N."/>
            <person name="Benslimane H."/>
            <person name="Strelkov S.E."/>
            <person name="Turner J."/>
            <person name="Liu Z."/>
            <person name="Moffat C.S."/>
        </authorList>
    </citation>
    <scope>NUCLEOTIDE SEQUENCE [LARGE SCALE GENOMIC DNA]</scope>
</reference>
<reference evidence="3" key="3">
    <citation type="journal article" date="2022" name="bioRxiv">
        <title>A global pangenome for the wheat fungal pathogen Pyrenophora tritici-repentis and prediction of effector protein structural homology.</title>
        <authorList>
            <person name="Moolhuijzen P."/>
            <person name="See P.T."/>
            <person name="Shi G."/>
            <person name="Powell H.R."/>
            <person name="Cockram J."/>
            <person name="Jorgensen L.N."/>
            <person name="Benslimane H."/>
            <person name="Strelkov S.E."/>
            <person name="Turner J."/>
            <person name="Liu Z."/>
            <person name="Moffat C.S."/>
        </authorList>
    </citation>
    <scope>NUCLEOTIDE SEQUENCE</scope>
    <source>
        <strain evidence="3">86-124</strain>
    </source>
</reference>
<feature type="domain" description="F-box" evidence="1">
    <location>
        <begin position="15"/>
        <end position="59"/>
    </location>
</feature>
<name>A0A2W1D4B4_9PLEO</name>
<comment type="caution">
    <text evidence="3">The sequence shown here is derived from an EMBL/GenBank/DDBJ whole genome shotgun (WGS) entry which is preliminary data.</text>
</comment>
<dbReference type="EMBL" id="NQIK02000003">
    <property type="protein sequence ID" value="KAF7573089.1"/>
    <property type="molecule type" value="Genomic_DNA"/>
</dbReference>
<reference evidence="2 4" key="1">
    <citation type="journal article" date="2018" name="BMC Genomics">
        <title>Comparative genomics of the wheat fungal pathogen Pyrenophora tritici-repentis reveals chromosomal variations and genome plasticity.</title>
        <authorList>
            <person name="Moolhuijzen P."/>
            <person name="See P.T."/>
            <person name="Hane J.K."/>
            <person name="Shi G."/>
            <person name="Liu Z."/>
            <person name="Oliver R.P."/>
            <person name="Moffat C.S."/>
        </authorList>
    </citation>
    <scope>NUCLEOTIDE SEQUENCE [LARGE SCALE GENOMIC DNA]</scope>
    <source>
        <strain evidence="2">M4</strain>
    </source>
</reference>
<dbReference type="Proteomes" id="UP000249757">
    <property type="component" value="Unassembled WGS sequence"/>
</dbReference>
<dbReference type="SUPFAM" id="SSF81383">
    <property type="entry name" value="F-box domain"/>
    <property type="match status" value="1"/>
</dbReference>
<evidence type="ECO:0000259" key="1">
    <source>
        <dbReference type="PROSITE" id="PS50181"/>
    </source>
</evidence>
<evidence type="ECO:0000313" key="4">
    <source>
        <dbReference type="Proteomes" id="UP000245464"/>
    </source>
</evidence>
<organism evidence="3 5">
    <name type="scientific">Pyrenophora tritici-repentis</name>
    <dbReference type="NCBI Taxonomy" id="45151"/>
    <lineage>
        <taxon>Eukaryota</taxon>
        <taxon>Fungi</taxon>
        <taxon>Dikarya</taxon>
        <taxon>Ascomycota</taxon>
        <taxon>Pezizomycotina</taxon>
        <taxon>Dothideomycetes</taxon>
        <taxon>Pleosporomycetidae</taxon>
        <taxon>Pleosporales</taxon>
        <taxon>Pleosporineae</taxon>
        <taxon>Pleosporaceae</taxon>
        <taxon>Pyrenophora</taxon>
    </lineage>
</organism>
<dbReference type="Proteomes" id="UP000245464">
    <property type="component" value="Chromosome 3"/>
</dbReference>
<evidence type="ECO:0000313" key="2">
    <source>
        <dbReference type="EMBL" id="KAF7573089.1"/>
    </source>
</evidence>
<evidence type="ECO:0000313" key="3">
    <source>
        <dbReference type="EMBL" id="KAI1516559.1"/>
    </source>
</evidence>
<dbReference type="CDD" id="cd09917">
    <property type="entry name" value="F-box_SF"/>
    <property type="match status" value="1"/>
</dbReference>
<accession>A0A2W1D4B4</accession>
<dbReference type="OrthoDB" id="3681832at2759"/>
<dbReference type="InterPro" id="IPR001810">
    <property type="entry name" value="F-box_dom"/>
</dbReference>
<dbReference type="EMBL" id="NRDI02000005">
    <property type="protein sequence ID" value="KAI1516559.1"/>
    <property type="molecule type" value="Genomic_DNA"/>
</dbReference>
<dbReference type="InterPro" id="IPR036047">
    <property type="entry name" value="F-box-like_dom_sf"/>
</dbReference>
<protein>
    <submittedName>
        <fullName evidence="2">F-box multi-domain protein</fullName>
    </submittedName>
</protein>
<sequence>MATTGESTTVQAGKSLSFRDLPLELKEMVLDYLNNIEDVASLRLVCKDMVPWEFLWKVPYRILSMKESAKKLWQIAMTQQRFTNNGMCRNALPEHLRTIVFEAALPSRTSNIDVATDDIDLGGSCVHTIISDVFHTYHVKRHEQLCNPAMGNIISTALHNLDSIATMMYHPFHPSRLDKDPRSDQDRRNLILASKGKEAHEFANAMWMNRNITLRNHTKFTELVYLMIFHDAINAVLRNPKRKKKLRVHIETKLNSALCRPRTSTHPIPVDQLGDFLEIIYSGSNHTVPQSMQADLSILSSQRLGTGSLYAGLRELSISGTGLCKNWSRLQKLRLSHTQQTEQSALFLQRQSFALEIHNVYWHDRSFEHYSRGSSLQSVKASGIFVFVVTKPVLSQVYIVVSDQGEAANLAQEDQGYFRLLDRSTARFARPADIERYMMSGGSYPVLRKIWGYN</sequence>
<gene>
    <name evidence="3" type="ORF">Ptr86124_005096</name>
    <name evidence="2" type="ORF">PtrM4_079940</name>
</gene>
<reference evidence="3" key="2">
    <citation type="submission" date="2021-05" db="EMBL/GenBank/DDBJ databases">
        <authorList>
            <person name="Moolhuijzen P.M."/>
            <person name="Moffat C.S."/>
        </authorList>
    </citation>
    <scope>NUCLEOTIDE SEQUENCE</scope>
    <source>
        <strain evidence="3">86-124</strain>
    </source>
</reference>
<dbReference type="AlphaFoldDB" id="A0A2W1D4B4"/>